<evidence type="ECO:0000256" key="1">
    <source>
        <dbReference type="SAM" id="MobiDB-lite"/>
    </source>
</evidence>
<dbReference type="AlphaFoldDB" id="A0A9J2P446"/>
<dbReference type="WBParaSite" id="ALUE_0000415801-mRNA-1">
    <property type="protein sequence ID" value="ALUE_0000415801-mRNA-1"/>
    <property type="gene ID" value="ALUE_0000415801"/>
</dbReference>
<dbReference type="PANTHER" id="PTHR21344:SF1">
    <property type="entry name" value="RAL GTPASE-ACTIVATING PROTEIN SUBUNIT BETA"/>
    <property type="match status" value="1"/>
</dbReference>
<feature type="region of interest" description="Disordered" evidence="1">
    <location>
        <begin position="475"/>
        <end position="495"/>
    </location>
</feature>
<name>A0A9J2P446_ASCLU</name>
<proteinExistence type="predicted"/>
<feature type="compositionally biased region" description="Polar residues" evidence="1">
    <location>
        <begin position="514"/>
        <end position="523"/>
    </location>
</feature>
<organism evidence="3 4">
    <name type="scientific">Ascaris lumbricoides</name>
    <name type="common">Giant roundworm</name>
    <dbReference type="NCBI Taxonomy" id="6252"/>
    <lineage>
        <taxon>Eukaryota</taxon>
        <taxon>Metazoa</taxon>
        <taxon>Ecdysozoa</taxon>
        <taxon>Nematoda</taxon>
        <taxon>Chromadorea</taxon>
        <taxon>Rhabditida</taxon>
        <taxon>Spirurina</taxon>
        <taxon>Ascaridomorpha</taxon>
        <taxon>Ascaridoidea</taxon>
        <taxon>Ascarididae</taxon>
        <taxon>Ascaris</taxon>
    </lineage>
</organism>
<sequence length="612" mass="67545">MSELSSDFQEGCRPSAVPTLVAIQHLERSTRECFPSLICYRIFVLNSFRYISLQVASYALTLSYAPSKEYEALRAAVRTYVVWLSALVKEPHPGVPKPLKMDPQKYTSEMIDALRMIFTRRVPTGSTSGSASVSAPISENDLAISRQAHEMQVVLKTITMLNSNCKEEHREYVWARSLHFLLNVGDLLLAGQSMPEEVSAVMAPKMTQTLLDEFLRAARAELIPYPSYWKTLSVLCRRWRHQASSPSSVSLIENWARKVLSLSVLIVQEVFGPDYCTVKIVDEEVKEFASLIGVKSEDNSHSILHVCWFEILHLLGNPASIAHFDPCSVGAVSHSPIQALLSTGLTFFTSLADKVVFCSISRWSTFEGGKMDSEGRPLVAGLGEEMSVYTLGKLRQCFFIACAAVSKLINIFYGGVNRGGESNSVYEVGGLVFIGDSKVSVEFRESDELMRQWAESGRTLYEEWLKHQQAIQRSSSGSVGAGDNGTLTASGQSVQGGSVGSAGGNILKSAFGIQGSSHSSKTRPASERSLLVNSTAPSSGVISSSDMPPEIPKPSASQFVWHYLRSNRVYPPYVGERQPKVSRMLDMFMDWLVQSSLVRPARYRQTEGLFPL</sequence>
<feature type="compositionally biased region" description="Polar residues" evidence="1">
    <location>
        <begin position="531"/>
        <end position="546"/>
    </location>
</feature>
<feature type="domain" description="Ral GTPase-activating protein subunit alpha/beta N-terminal" evidence="2">
    <location>
        <begin position="144"/>
        <end position="273"/>
    </location>
</feature>
<accession>A0A9J2P446</accession>
<keyword evidence="3" id="KW-1185">Reference proteome</keyword>
<dbReference type="GO" id="GO:0005096">
    <property type="term" value="F:GTPase activator activity"/>
    <property type="evidence" value="ECO:0007669"/>
    <property type="project" value="InterPro"/>
</dbReference>
<evidence type="ECO:0000259" key="2">
    <source>
        <dbReference type="Pfam" id="PF20412"/>
    </source>
</evidence>
<dbReference type="Pfam" id="PF20412">
    <property type="entry name" value="RALGAPB_N"/>
    <property type="match status" value="1"/>
</dbReference>
<dbReference type="InterPro" id="IPR039930">
    <property type="entry name" value="RALGAPB"/>
</dbReference>
<evidence type="ECO:0000313" key="4">
    <source>
        <dbReference type="WBParaSite" id="ALUE_0000415801-mRNA-1"/>
    </source>
</evidence>
<reference evidence="4" key="1">
    <citation type="submission" date="2023-03" db="UniProtKB">
        <authorList>
            <consortium name="WormBaseParasite"/>
        </authorList>
    </citation>
    <scope>IDENTIFICATION</scope>
</reference>
<feature type="region of interest" description="Disordered" evidence="1">
    <location>
        <begin position="514"/>
        <end position="550"/>
    </location>
</feature>
<protein>
    <submittedName>
        <fullName evidence="4">Ral GTPase-activating protein subunit alpha/beta N-terminal domain-containing protein</fullName>
    </submittedName>
</protein>
<dbReference type="Proteomes" id="UP000036681">
    <property type="component" value="Unplaced"/>
</dbReference>
<dbReference type="PANTHER" id="PTHR21344">
    <property type="entry name" value="RAL GTPASE-ACTIVATING PROTEIN SUBUNIT BETA"/>
    <property type="match status" value="1"/>
</dbReference>
<dbReference type="InterPro" id="IPR046859">
    <property type="entry name" value="RGPA/RALGAPB_N"/>
</dbReference>
<evidence type="ECO:0000313" key="3">
    <source>
        <dbReference type="Proteomes" id="UP000036681"/>
    </source>
</evidence>